<dbReference type="Pfam" id="PF04945">
    <property type="entry name" value="YHS"/>
    <property type="match status" value="1"/>
</dbReference>
<dbReference type="SMART" id="SM00746">
    <property type="entry name" value="TRASH"/>
    <property type="match status" value="1"/>
</dbReference>
<dbReference type="InterPro" id="IPR009078">
    <property type="entry name" value="Ferritin-like_SF"/>
</dbReference>
<accession>A0A7J3I6W0</accession>
<dbReference type="InterPro" id="IPR007029">
    <property type="entry name" value="YHS_dom"/>
</dbReference>
<evidence type="ECO:0000313" key="2">
    <source>
        <dbReference type="EMBL" id="HGN36315.1"/>
    </source>
</evidence>
<dbReference type="EMBL" id="DTBZ01000100">
    <property type="protein sequence ID" value="HGQ18408.1"/>
    <property type="molecule type" value="Genomic_DNA"/>
</dbReference>
<reference evidence="2" key="1">
    <citation type="journal article" date="2020" name="mSystems">
        <title>Genome- and Community-Level Interaction Insights into Carbon Utilization and Element Cycling Functions of Hydrothermarchaeota in Hydrothermal Sediment.</title>
        <authorList>
            <person name="Zhou Z."/>
            <person name="Liu Y."/>
            <person name="Xu W."/>
            <person name="Pan J."/>
            <person name="Luo Z.H."/>
            <person name="Li M."/>
        </authorList>
    </citation>
    <scope>NUCLEOTIDE SEQUENCE [LARGE SCALE GENOMIC DNA]</scope>
    <source>
        <strain evidence="2">SpSt-618</strain>
        <strain evidence="3">SpSt-657</strain>
    </source>
</reference>
<dbReference type="InterPro" id="IPR012348">
    <property type="entry name" value="RNR-like"/>
</dbReference>
<organism evidence="2">
    <name type="scientific">Ignisphaera aggregans</name>
    <dbReference type="NCBI Taxonomy" id="334771"/>
    <lineage>
        <taxon>Archaea</taxon>
        <taxon>Thermoproteota</taxon>
        <taxon>Thermoprotei</taxon>
        <taxon>Desulfurococcales</taxon>
        <taxon>Desulfurococcaceae</taxon>
        <taxon>Ignisphaera</taxon>
    </lineage>
</organism>
<name>A0A7J3I6W0_9CREN</name>
<dbReference type="SUPFAM" id="SSF47240">
    <property type="entry name" value="Ferritin-like"/>
    <property type="match status" value="1"/>
</dbReference>
<feature type="domain" description="TRASH" evidence="1">
    <location>
        <begin position="5"/>
        <end position="43"/>
    </location>
</feature>
<dbReference type="EMBL" id="DTAI01000063">
    <property type="protein sequence ID" value="HGN36315.1"/>
    <property type="molecule type" value="Genomic_DNA"/>
</dbReference>
<dbReference type="InterPro" id="IPR011017">
    <property type="entry name" value="TRASH_dom"/>
</dbReference>
<sequence length="56" mass="6517">MSVIDPVCGMYVDPSKARYKTVHKGKIYYFCSLHCKKAFEEDPERYLFHGPTGMLK</sequence>
<dbReference type="Gene3D" id="1.10.620.20">
    <property type="entry name" value="Ribonucleotide Reductase, subunit A"/>
    <property type="match status" value="1"/>
</dbReference>
<evidence type="ECO:0000259" key="1">
    <source>
        <dbReference type="SMART" id="SM00746"/>
    </source>
</evidence>
<gene>
    <name evidence="2" type="ORF">ENT87_02010</name>
    <name evidence="3" type="ORF">ENU30_05490</name>
</gene>
<dbReference type="GO" id="GO:0016491">
    <property type="term" value="F:oxidoreductase activity"/>
    <property type="evidence" value="ECO:0007669"/>
    <property type="project" value="InterPro"/>
</dbReference>
<protein>
    <submittedName>
        <fullName evidence="2">YHS domain-containing protein</fullName>
    </submittedName>
</protein>
<comment type="caution">
    <text evidence="2">The sequence shown here is derived from an EMBL/GenBank/DDBJ whole genome shotgun (WGS) entry which is preliminary data.</text>
</comment>
<evidence type="ECO:0000313" key="3">
    <source>
        <dbReference type="EMBL" id="HGQ18408.1"/>
    </source>
</evidence>
<proteinExistence type="predicted"/>
<dbReference type="AlphaFoldDB" id="A0A7J3I6W0"/>